<evidence type="ECO:0000256" key="1">
    <source>
        <dbReference type="SAM" id="MobiDB-lite"/>
    </source>
</evidence>
<dbReference type="RefSeq" id="XP_003844880.1">
    <property type="nucleotide sequence ID" value="XM_003844832.1"/>
</dbReference>
<dbReference type="GeneID" id="13290622"/>
<sequence length="355" mass="39599">MFRSSDDIVPSLISPPSTPPKKIATPYKIGRRFTAQRHLPSSLECTSNFPREGTFGDSLKDASQLDWCLSHPPNTRGTLMDEYRTIEIEHLVRTGDECGAQIVLLRNGLIAKIYDPLFYNFHYDYDWAPPKNPKKRNVTLIADNEYIAETAAYLELQKTTGAIGVITPAFHGSWIFNVPVAGRSGSRRVQMILLEHVIGTSMRDMNPQALLDGERENIMAKVIEAESDLVVAGIRHLDFEARNIILSRLTPSSGHRVPANMAPFADPDLRVCIIDFALCVILPNVGDEPSSFQVHNPLFSWGGQPLWSNLGWLPPSEEAEEWMWGLWGEGGKDGKYVAVETDPRSSTVVVKRSSL</sequence>
<dbReference type="eggNOG" id="ENOG502SCK8">
    <property type="taxonomic scope" value="Eukaryota"/>
</dbReference>
<protein>
    <recommendedName>
        <fullName evidence="2">Tyrosinase copper-binding domain-containing protein</fullName>
    </recommendedName>
</protein>
<dbReference type="AlphaFoldDB" id="E5ADW2"/>
<gene>
    <name evidence="3" type="ORF">LEMA_P001880.1</name>
</gene>
<reference evidence="4" key="1">
    <citation type="journal article" date="2011" name="Nat. Commun.">
        <title>Effector diversification within compartments of the Leptosphaeria maculans genome affected by Repeat-Induced Point mutations.</title>
        <authorList>
            <person name="Rouxel T."/>
            <person name="Grandaubert J."/>
            <person name="Hane J.K."/>
            <person name="Hoede C."/>
            <person name="van de Wouw A.P."/>
            <person name="Couloux A."/>
            <person name="Dominguez V."/>
            <person name="Anthouard V."/>
            <person name="Bally P."/>
            <person name="Bourras S."/>
            <person name="Cozijnsen A.J."/>
            <person name="Ciuffetti L.M."/>
            <person name="Degrave A."/>
            <person name="Dilmaghani A."/>
            <person name="Duret L."/>
            <person name="Fudal I."/>
            <person name="Goodwin S.B."/>
            <person name="Gout L."/>
            <person name="Glaser N."/>
            <person name="Linglin J."/>
            <person name="Kema G.H.J."/>
            <person name="Lapalu N."/>
            <person name="Lawrence C.B."/>
            <person name="May K."/>
            <person name="Meyer M."/>
            <person name="Ollivier B."/>
            <person name="Poulain J."/>
            <person name="Schoch C.L."/>
            <person name="Simon A."/>
            <person name="Spatafora J.W."/>
            <person name="Stachowiak A."/>
            <person name="Turgeon B.G."/>
            <person name="Tyler B.M."/>
            <person name="Vincent D."/>
            <person name="Weissenbach J."/>
            <person name="Amselem J."/>
            <person name="Quesneville H."/>
            <person name="Oliver R.P."/>
            <person name="Wincker P."/>
            <person name="Balesdent M.-H."/>
            <person name="Howlett B.J."/>
        </authorList>
    </citation>
    <scope>NUCLEOTIDE SEQUENCE [LARGE SCALE GENOMIC DNA]</scope>
    <source>
        <strain evidence="4">JN3 / isolate v23.1.3 / race Av1-4-5-6-7-8</strain>
    </source>
</reference>
<dbReference type="VEuPathDB" id="FungiDB:LEMA_P001880.1"/>
<dbReference type="EMBL" id="FP929139">
    <property type="protein sequence ID" value="CBY01401.1"/>
    <property type="molecule type" value="Genomic_DNA"/>
</dbReference>
<dbReference type="InterPro" id="IPR002227">
    <property type="entry name" value="Tyrosinase_Cu-bd"/>
</dbReference>
<dbReference type="OrthoDB" id="4267316at2759"/>
<accession>E5ADW2</accession>
<dbReference type="InterPro" id="IPR011009">
    <property type="entry name" value="Kinase-like_dom_sf"/>
</dbReference>
<feature type="domain" description="Tyrosinase copper-binding" evidence="2">
    <location>
        <begin position="115"/>
        <end position="126"/>
    </location>
</feature>
<organism evidence="3 4">
    <name type="scientific">Leptosphaeria maculans (strain JN3 / isolate v23.1.3 / race Av1-4-5-6-7-8)</name>
    <name type="common">Blackleg fungus</name>
    <name type="synonym">Phoma lingam</name>
    <dbReference type="NCBI Taxonomy" id="985895"/>
    <lineage>
        <taxon>Eukaryota</taxon>
        <taxon>Fungi</taxon>
        <taxon>Dikarya</taxon>
        <taxon>Ascomycota</taxon>
        <taxon>Pezizomycotina</taxon>
        <taxon>Dothideomycetes</taxon>
        <taxon>Pleosporomycetidae</taxon>
        <taxon>Pleosporales</taxon>
        <taxon>Pleosporineae</taxon>
        <taxon>Leptosphaeriaceae</taxon>
        <taxon>Plenodomus</taxon>
        <taxon>Plenodomus lingam/Leptosphaeria maculans species complex</taxon>
    </lineage>
</organism>
<keyword evidence="4" id="KW-1185">Reference proteome</keyword>
<name>E5ADW2_LEPMJ</name>
<dbReference type="HOGENOM" id="CLU_780917_0_0_1"/>
<evidence type="ECO:0000313" key="4">
    <source>
        <dbReference type="Proteomes" id="UP000002668"/>
    </source>
</evidence>
<evidence type="ECO:0000313" key="3">
    <source>
        <dbReference type="EMBL" id="CBY01401.1"/>
    </source>
</evidence>
<evidence type="ECO:0000259" key="2">
    <source>
        <dbReference type="PROSITE" id="PS00498"/>
    </source>
</evidence>
<dbReference type="OMA" id="PGNMEPR"/>
<dbReference type="InParanoid" id="E5ADW2"/>
<dbReference type="SUPFAM" id="SSF56112">
    <property type="entry name" value="Protein kinase-like (PK-like)"/>
    <property type="match status" value="1"/>
</dbReference>
<dbReference type="PROSITE" id="PS00498">
    <property type="entry name" value="TYROSINASE_2"/>
    <property type="match status" value="1"/>
</dbReference>
<dbReference type="GO" id="GO:0016491">
    <property type="term" value="F:oxidoreductase activity"/>
    <property type="evidence" value="ECO:0007669"/>
    <property type="project" value="InterPro"/>
</dbReference>
<dbReference type="Proteomes" id="UP000002668">
    <property type="component" value="Genome"/>
</dbReference>
<proteinExistence type="predicted"/>
<feature type="region of interest" description="Disordered" evidence="1">
    <location>
        <begin position="1"/>
        <end position="21"/>
    </location>
</feature>